<reference evidence="1" key="2">
    <citation type="submission" date="2021-01" db="EMBL/GenBank/DDBJ databases">
        <authorList>
            <person name="Vargas Peralta D."/>
        </authorList>
    </citation>
    <scope>NUCLEOTIDE SEQUENCE</scope>
    <source>
        <strain evidence="1">A3</strain>
    </source>
</reference>
<accession>A0AAW4NZW1</accession>
<dbReference type="KEGG" id="ppoa:BJK05_21140"/>
<name>A0AAW4NZW1_9GAMM</name>
<dbReference type="CDD" id="cd07040">
    <property type="entry name" value="HP"/>
    <property type="match status" value="1"/>
</dbReference>
<protein>
    <submittedName>
        <fullName evidence="1">Histidine phosphatase family protein</fullName>
    </submittedName>
</protein>
<dbReference type="InterPro" id="IPR029033">
    <property type="entry name" value="His_PPase_superfam"/>
</dbReference>
<reference evidence="1" key="1">
    <citation type="journal article" date="2021" name="bioRxiv">
        <title>Identification of Pectobacterium species isolated from the soft rot of tetecho (Neobuxbaumia tetetzo), a columnar cactus, and associated metagenomics.</title>
        <authorList>
            <person name="Vargas-Peralta D."/>
            <person name="Narvaez-Barragan D.A."/>
            <person name="de Sandozequi A."/>
            <person name="Romero-Gutierrez M.F."/>
            <person name="Segovia L."/>
            <person name="Martinez-Anaya C."/>
            <person name="Alcaraz L.D."/>
            <person name="de la Torre Almaraz R."/>
        </authorList>
    </citation>
    <scope>NUCLEOTIDE SEQUENCE</scope>
    <source>
        <strain evidence="1">A3</strain>
    </source>
</reference>
<evidence type="ECO:0000313" key="2">
    <source>
        <dbReference type="Proteomes" id="UP000696310"/>
    </source>
</evidence>
<gene>
    <name evidence="1" type="ORF">IM880_10285</name>
</gene>
<comment type="caution">
    <text evidence="1">The sequence shown here is derived from an EMBL/GenBank/DDBJ whole genome shotgun (WGS) entry which is preliminary data.</text>
</comment>
<evidence type="ECO:0000313" key="1">
    <source>
        <dbReference type="EMBL" id="MBW5892597.1"/>
    </source>
</evidence>
<sequence>MKLRHALRSLIICPVLLILLFSNVSYATQTVVFIRHGEKPDNQSGQLTCKGLNRALALPEVLISRFGNPDELFASAPHQSKSGSSLRALSTLIPTAVRLSLPINLKYHADDVEDVSDELSRNRDDNHLTFVAWEHKNLVLIAKAMVKKVGGDTSLIPDKWPGADFDSIYVLTIDKNNDKNPVSFRHDQEALNGVAETCPK</sequence>
<proteinExistence type="predicted"/>
<organism evidence="1 2">
    <name type="scientific">Pectobacterium polaris</name>
    <dbReference type="NCBI Taxonomy" id="2042057"/>
    <lineage>
        <taxon>Bacteria</taxon>
        <taxon>Pseudomonadati</taxon>
        <taxon>Pseudomonadota</taxon>
        <taxon>Gammaproteobacteria</taxon>
        <taxon>Enterobacterales</taxon>
        <taxon>Pectobacteriaceae</taxon>
        <taxon>Pectobacterium</taxon>
    </lineage>
</organism>
<dbReference type="Proteomes" id="UP000696310">
    <property type="component" value="Unassembled WGS sequence"/>
</dbReference>
<dbReference type="RefSeq" id="WP_095701762.1">
    <property type="nucleotide sequence ID" value="NZ_CABFUW010000005.1"/>
</dbReference>
<dbReference type="GeneID" id="61411197"/>
<dbReference type="EMBL" id="JAESHX010000050">
    <property type="protein sequence ID" value="MBW5892597.1"/>
    <property type="molecule type" value="Genomic_DNA"/>
</dbReference>
<dbReference type="SUPFAM" id="SSF53254">
    <property type="entry name" value="Phosphoglycerate mutase-like"/>
    <property type="match status" value="1"/>
</dbReference>
<dbReference type="AlphaFoldDB" id="A0AAW4NZW1"/>